<proteinExistence type="predicted"/>
<dbReference type="RefSeq" id="WP_145445489.1">
    <property type="nucleotide sequence ID" value="NZ_CP036280.1"/>
</dbReference>
<dbReference type="AlphaFoldDB" id="A0A518BWI6"/>
<dbReference type="KEGG" id="mcad:Pan265_11850"/>
<keyword evidence="1" id="KW-0732">Signal</keyword>
<dbReference type="Proteomes" id="UP000320386">
    <property type="component" value="Chromosome"/>
</dbReference>
<sequence precursor="true">MFKTATALTVALAASTAMAEVTVDKAPNASLAGYTTYTVTVTGADLGFNAATITLDAPAGLNQSEAFGQIGLFADDGLFAFVPSTVIEDTYFLFNRPALLVDGSFGESATGLEASFAYADPIAADFAAMQVVIEDSATEAWVKIDLAYPGGTEIITVFNENIIPTPATGALFGLAGLAAFRRR</sequence>
<feature type="signal peptide" evidence="1">
    <location>
        <begin position="1"/>
        <end position="19"/>
    </location>
</feature>
<gene>
    <name evidence="2" type="ORF">Pan265_11850</name>
</gene>
<keyword evidence="3" id="KW-1185">Reference proteome</keyword>
<protein>
    <recommendedName>
        <fullName evidence="4">PEP-CTERM protein-sorting domain-containing protein</fullName>
    </recommendedName>
</protein>
<evidence type="ECO:0000256" key="1">
    <source>
        <dbReference type="SAM" id="SignalP"/>
    </source>
</evidence>
<accession>A0A518BWI6</accession>
<organism evidence="2 3">
    <name type="scientific">Mucisphaera calidilacus</name>
    <dbReference type="NCBI Taxonomy" id="2527982"/>
    <lineage>
        <taxon>Bacteria</taxon>
        <taxon>Pseudomonadati</taxon>
        <taxon>Planctomycetota</taxon>
        <taxon>Phycisphaerae</taxon>
        <taxon>Phycisphaerales</taxon>
        <taxon>Phycisphaeraceae</taxon>
        <taxon>Mucisphaera</taxon>
    </lineage>
</organism>
<feature type="chain" id="PRO_5021811700" description="PEP-CTERM protein-sorting domain-containing protein" evidence="1">
    <location>
        <begin position="20"/>
        <end position="183"/>
    </location>
</feature>
<name>A0A518BWI6_9BACT</name>
<evidence type="ECO:0008006" key="4">
    <source>
        <dbReference type="Google" id="ProtNLM"/>
    </source>
</evidence>
<evidence type="ECO:0000313" key="3">
    <source>
        <dbReference type="Proteomes" id="UP000320386"/>
    </source>
</evidence>
<dbReference type="EMBL" id="CP036280">
    <property type="protein sequence ID" value="QDU71336.1"/>
    <property type="molecule type" value="Genomic_DNA"/>
</dbReference>
<reference evidence="2 3" key="1">
    <citation type="submission" date="2019-02" db="EMBL/GenBank/DDBJ databases">
        <title>Deep-cultivation of Planctomycetes and their phenomic and genomic characterization uncovers novel biology.</title>
        <authorList>
            <person name="Wiegand S."/>
            <person name="Jogler M."/>
            <person name="Boedeker C."/>
            <person name="Pinto D."/>
            <person name="Vollmers J."/>
            <person name="Rivas-Marin E."/>
            <person name="Kohn T."/>
            <person name="Peeters S.H."/>
            <person name="Heuer A."/>
            <person name="Rast P."/>
            <person name="Oberbeckmann S."/>
            <person name="Bunk B."/>
            <person name="Jeske O."/>
            <person name="Meyerdierks A."/>
            <person name="Storesund J.E."/>
            <person name="Kallscheuer N."/>
            <person name="Luecker S."/>
            <person name="Lage O.M."/>
            <person name="Pohl T."/>
            <person name="Merkel B.J."/>
            <person name="Hornburger P."/>
            <person name="Mueller R.-W."/>
            <person name="Bruemmer F."/>
            <person name="Labrenz M."/>
            <person name="Spormann A.M."/>
            <person name="Op den Camp H."/>
            <person name="Overmann J."/>
            <person name="Amann R."/>
            <person name="Jetten M.S.M."/>
            <person name="Mascher T."/>
            <person name="Medema M.H."/>
            <person name="Devos D.P."/>
            <person name="Kaster A.-K."/>
            <person name="Ovreas L."/>
            <person name="Rohde M."/>
            <person name="Galperin M.Y."/>
            <person name="Jogler C."/>
        </authorList>
    </citation>
    <scope>NUCLEOTIDE SEQUENCE [LARGE SCALE GENOMIC DNA]</scope>
    <source>
        <strain evidence="2 3">Pan265</strain>
    </source>
</reference>
<evidence type="ECO:0000313" key="2">
    <source>
        <dbReference type="EMBL" id="QDU71336.1"/>
    </source>
</evidence>